<sequence length="342" mass="39553">MSNREISGEQYRFDIGLMNNDTAYVPGFCVLGVFVLFSILELRFFWRQWPLALLRHSYTTNISLFLFNNLILPLLSVSTLLVWAEGYSDSSLLDGLSPLTQAVLSFLLFDLTLYLWHWASHKFPWFWQFHRIHHSDLTVNVSTAFRVHVLDHLTMMSFKLAYVIGFGIDKETLIWNETLTALSSMFHHSNLTFNGERLLGYLIIVPYLHRLHHSTQRYEHDSNYGSVLSIWDRLFGNLNESQPEALGIRESCPNDLFGLVVSGFWRVTSKSVNVVNPSELESMIAVAAYYKAEKRNFLPGNDIKDWLEAKQEIIKQVYGKKNQDSSKKSGRHTAYPKRQVCC</sequence>
<evidence type="ECO:0000259" key="8">
    <source>
        <dbReference type="Pfam" id="PF04116"/>
    </source>
</evidence>
<feature type="transmembrane region" description="Helical" evidence="7">
    <location>
        <begin position="96"/>
        <end position="116"/>
    </location>
</feature>
<gene>
    <name evidence="9" type="ORF">MGMO_144c00150</name>
</gene>
<dbReference type="eggNOG" id="COG3000">
    <property type="taxonomic scope" value="Bacteria"/>
</dbReference>
<dbReference type="GO" id="GO:0008610">
    <property type="term" value="P:lipid biosynthetic process"/>
    <property type="evidence" value="ECO:0007669"/>
    <property type="project" value="InterPro"/>
</dbReference>
<comment type="subcellular location">
    <subcellularLocation>
        <location evidence="1">Endomembrane system</location>
        <topology evidence="1">Multi-pass membrane protein</topology>
    </subcellularLocation>
</comment>
<dbReference type="InterPro" id="IPR051689">
    <property type="entry name" value="Sterol_desaturase/TMEM195"/>
</dbReference>
<dbReference type="InterPro" id="IPR006694">
    <property type="entry name" value="Fatty_acid_hydroxylase"/>
</dbReference>
<keyword evidence="5" id="KW-0443">Lipid metabolism</keyword>
<name>V5BLP1_9GAMM</name>
<dbReference type="GO" id="GO:0016020">
    <property type="term" value="C:membrane"/>
    <property type="evidence" value="ECO:0007669"/>
    <property type="project" value="GOC"/>
</dbReference>
<accession>V5BLP1</accession>
<dbReference type="GO" id="GO:0006643">
    <property type="term" value="P:membrane lipid metabolic process"/>
    <property type="evidence" value="ECO:0007669"/>
    <property type="project" value="TreeGrafter"/>
</dbReference>
<dbReference type="STRING" id="1116472.MGMO_144c00150"/>
<protein>
    <submittedName>
        <fullName evidence="9">Fatty acid hydroxylase</fullName>
    </submittedName>
</protein>
<evidence type="ECO:0000256" key="7">
    <source>
        <dbReference type="SAM" id="Phobius"/>
    </source>
</evidence>
<dbReference type="Proteomes" id="UP000017842">
    <property type="component" value="Unassembled WGS sequence"/>
</dbReference>
<keyword evidence="6 7" id="KW-0472">Membrane</keyword>
<feature type="transmembrane region" description="Helical" evidence="7">
    <location>
        <begin position="58"/>
        <end position="84"/>
    </location>
</feature>
<dbReference type="GO" id="GO:0005506">
    <property type="term" value="F:iron ion binding"/>
    <property type="evidence" value="ECO:0007669"/>
    <property type="project" value="InterPro"/>
</dbReference>
<feature type="domain" description="Fatty acid hydroxylase" evidence="8">
    <location>
        <begin position="103"/>
        <end position="236"/>
    </location>
</feature>
<evidence type="ECO:0000256" key="5">
    <source>
        <dbReference type="ARBA" id="ARBA00023098"/>
    </source>
</evidence>
<dbReference type="InterPro" id="IPR021327">
    <property type="entry name" value="DUF2934"/>
</dbReference>
<dbReference type="Pfam" id="PF11154">
    <property type="entry name" value="DUF2934"/>
    <property type="match status" value="1"/>
</dbReference>
<keyword evidence="3 7" id="KW-1133">Transmembrane helix</keyword>
<dbReference type="PANTHER" id="PTHR21624">
    <property type="entry name" value="STEROL DESATURASE-RELATED PROTEIN"/>
    <property type="match status" value="1"/>
</dbReference>
<proteinExistence type="predicted"/>
<organism evidence="9 10">
    <name type="scientific">Methyloglobulus morosus KoM1</name>
    <dbReference type="NCBI Taxonomy" id="1116472"/>
    <lineage>
        <taxon>Bacteria</taxon>
        <taxon>Pseudomonadati</taxon>
        <taxon>Pseudomonadota</taxon>
        <taxon>Gammaproteobacteria</taxon>
        <taxon>Methylococcales</taxon>
        <taxon>Methylococcaceae</taxon>
        <taxon>Methyloglobulus</taxon>
    </lineage>
</organism>
<evidence type="ECO:0000256" key="3">
    <source>
        <dbReference type="ARBA" id="ARBA00022989"/>
    </source>
</evidence>
<evidence type="ECO:0000256" key="1">
    <source>
        <dbReference type="ARBA" id="ARBA00004127"/>
    </source>
</evidence>
<dbReference type="AlphaFoldDB" id="V5BLP1"/>
<dbReference type="EMBL" id="AYLO01000133">
    <property type="protein sequence ID" value="ESS68704.1"/>
    <property type="molecule type" value="Genomic_DNA"/>
</dbReference>
<dbReference type="OrthoDB" id="9770329at2"/>
<evidence type="ECO:0000256" key="4">
    <source>
        <dbReference type="ARBA" id="ARBA00023002"/>
    </source>
</evidence>
<dbReference type="PANTHER" id="PTHR21624:SF1">
    <property type="entry name" value="ALKYLGLYCEROL MONOOXYGENASE"/>
    <property type="match status" value="1"/>
</dbReference>
<evidence type="ECO:0000256" key="2">
    <source>
        <dbReference type="ARBA" id="ARBA00022692"/>
    </source>
</evidence>
<dbReference type="Pfam" id="PF04116">
    <property type="entry name" value="FA_hydroxylase"/>
    <property type="match status" value="1"/>
</dbReference>
<dbReference type="GO" id="GO:0050479">
    <property type="term" value="F:glyceryl-ether monooxygenase activity"/>
    <property type="evidence" value="ECO:0007669"/>
    <property type="project" value="TreeGrafter"/>
</dbReference>
<evidence type="ECO:0000313" key="10">
    <source>
        <dbReference type="Proteomes" id="UP000017842"/>
    </source>
</evidence>
<dbReference type="RefSeq" id="WP_023496168.1">
    <property type="nucleotide sequence ID" value="NZ_AYLO01000133.1"/>
</dbReference>
<evidence type="ECO:0000313" key="9">
    <source>
        <dbReference type="EMBL" id="ESS68704.1"/>
    </source>
</evidence>
<reference evidence="9 10" key="1">
    <citation type="journal article" date="2013" name="Genome Announc.">
        <title>Draft Genome Sequence of the Methanotrophic Gammaproteobacterium Methyloglobulus morosus DSM 22980 Strain KoM1.</title>
        <authorList>
            <person name="Poehlein A."/>
            <person name="Deutzmann J.S."/>
            <person name="Daniel R."/>
            <person name="Simeonova D.D."/>
        </authorList>
    </citation>
    <scope>NUCLEOTIDE SEQUENCE [LARGE SCALE GENOMIC DNA]</scope>
    <source>
        <strain evidence="9 10">KoM1</strain>
    </source>
</reference>
<feature type="transmembrane region" description="Helical" evidence="7">
    <location>
        <begin position="23"/>
        <end position="46"/>
    </location>
</feature>
<keyword evidence="4" id="KW-0560">Oxidoreductase</keyword>
<dbReference type="GO" id="GO:0012505">
    <property type="term" value="C:endomembrane system"/>
    <property type="evidence" value="ECO:0007669"/>
    <property type="project" value="UniProtKB-SubCell"/>
</dbReference>
<comment type="caution">
    <text evidence="9">The sequence shown here is derived from an EMBL/GenBank/DDBJ whole genome shotgun (WGS) entry which is preliminary data.</text>
</comment>
<evidence type="ECO:0000256" key="6">
    <source>
        <dbReference type="ARBA" id="ARBA00023136"/>
    </source>
</evidence>
<keyword evidence="2 7" id="KW-0812">Transmembrane</keyword>
<keyword evidence="10" id="KW-1185">Reference proteome</keyword>